<feature type="binding site" evidence="1">
    <location>
        <position position="51"/>
    </location>
    <ligand>
        <name>Mg(2+)</name>
        <dbReference type="ChEBI" id="CHEBI:18420"/>
        <label>1</label>
    </ligand>
</feature>
<comment type="cofactor">
    <cofactor evidence="1">
        <name>Mg(2+)</name>
        <dbReference type="ChEBI" id="CHEBI:18420"/>
    </cofactor>
    <text evidence="1">Binds 2 magnesium ions per subunit.</text>
</comment>
<dbReference type="InterPro" id="IPR050792">
    <property type="entry name" value="ADP-ribosylglycohydrolase"/>
</dbReference>
<keyword evidence="3" id="KW-1185">Reference proteome</keyword>
<comment type="caution">
    <text evidence="2">The sequence shown here is derived from an EMBL/GenBank/DDBJ whole genome shotgun (WGS) entry which is preliminary data.</text>
</comment>
<evidence type="ECO:0000313" key="3">
    <source>
        <dbReference type="Proteomes" id="UP000596827"/>
    </source>
</evidence>
<dbReference type="InterPro" id="IPR036705">
    <property type="entry name" value="Ribosyl_crysJ1_sf"/>
</dbReference>
<feature type="binding site" evidence="1">
    <location>
        <position position="53"/>
    </location>
    <ligand>
        <name>Mg(2+)</name>
        <dbReference type="ChEBI" id="CHEBI:18420"/>
        <label>1</label>
    </ligand>
</feature>
<name>A0A923S1Z8_9BURK</name>
<dbReference type="RefSeq" id="WP_187080704.1">
    <property type="nucleotide sequence ID" value="NZ_JACORU010000002.1"/>
</dbReference>
<dbReference type="GO" id="GO:0046872">
    <property type="term" value="F:metal ion binding"/>
    <property type="evidence" value="ECO:0007669"/>
    <property type="project" value="UniProtKB-KW"/>
</dbReference>
<feature type="binding site" evidence="1">
    <location>
        <position position="52"/>
    </location>
    <ligand>
        <name>Mg(2+)</name>
        <dbReference type="ChEBI" id="CHEBI:18420"/>
        <label>1</label>
    </ligand>
</feature>
<feature type="binding site" evidence="1">
    <location>
        <position position="263"/>
    </location>
    <ligand>
        <name>Mg(2+)</name>
        <dbReference type="ChEBI" id="CHEBI:18420"/>
        <label>1</label>
    </ligand>
</feature>
<dbReference type="Pfam" id="PF03747">
    <property type="entry name" value="ADP_ribosyl_GH"/>
    <property type="match status" value="1"/>
</dbReference>
<reference evidence="2" key="1">
    <citation type="submission" date="2020-08" db="EMBL/GenBank/DDBJ databases">
        <title>Ramlibacter sp. GTP1 16S ribosomal RNA gene genome sequencing and assembly.</title>
        <authorList>
            <person name="Kang M."/>
        </authorList>
    </citation>
    <scope>NUCLEOTIDE SEQUENCE</scope>
    <source>
        <strain evidence="2">GTP1</strain>
    </source>
</reference>
<dbReference type="SUPFAM" id="SSF101478">
    <property type="entry name" value="ADP-ribosylglycohydrolase"/>
    <property type="match status" value="1"/>
</dbReference>
<evidence type="ECO:0000313" key="2">
    <source>
        <dbReference type="EMBL" id="MBC5764228.1"/>
    </source>
</evidence>
<dbReference type="Gene3D" id="1.10.4080.10">
    <property type="entry name" value="ADP-ribosylation/Crystallin J1"/>
    <property type="match status" value="1"/>
</dbReference>
<accession>A0A923S1Z8</accession>
<keyword evidence="1" id="KW-0460">Magnesium</keyword>
<proteinExistence type="predicted"/>
<dbReference type="PANTHER" id="PTHR16222">
    <property type="entry name" value="ADP-RIBOSYLGLYCOHYDROLASE"/>
    <property type="match status" value="1"/>
</dbReference>
<sequence>MDARAATGCLLGTAVGDSLGLPYEGLSARRAARMFGDPMRHHLLPGHGMVSDDTEHACFTARALLLAGDDVDKFGRLLAASLRWWFLGLPAGIGLATLRAIVKSCIGFPPDKSGVFSAGNGPAMRSAIIGVAWGHDPEKMKAFVRRSTCITHTDPKACDGALAVALAAHWAETCAPMSPEAFINKLAALGVGEETVTLARHAAKASAAKEAVGIFAAALGSRGGISGYMLHTVPCVLHVWFRHPDDISAGLREIIGAGGDTDTTAAIYGGIVGARVGKQGIPADALRGIADWPRSVTWVERLGDALATQGKCPGYFVPGIPVRNALFMAIVLAHGFRRLVPPY</sequence>
<evidence type="ECO:0000256" key="1">
    <source>
        <dbReference type="PIRSR" id="PIRSR605502-1"/>
    </source>
</evidence>
<dbReference type="Proteomes" id="UP000596827">
    <property type="component" value="Unassembled WGS sequence"/>
</dbReference>
<dbReference type="InterPro" id="IPR005502">
    <property type="entry name" value="Ribosyl_crysJ1"/>
</dbReference>
<dbReference type="EMBL" id="JACORU010000002">
    <property type="protein sequence ID" value="MBC5764228.1"/>
    <property type="molecule type" value="Genomic_DNA"/>
</dbReference>
<feature type="binding site" evidence="1">
    <location>
        <position position="262"/>
    </location>
    <ligand>
        <name>Mg(2+)</name>
        <dbReference type="ChEBI" id="CHEBI:18420"/>
        <label>1</label>
    </ligand>
</feature>
<gene>
    <name evidence="2" type="ORF">H8R02_07200</name>
</gene>
<dbReference type="PANTHER" id="PTHR16222:SF12">
    <property type="entry name" value="ADP-RIBOSYLGLYCOHYDROLASE-RELATED"/>
    <property type="match status" value="1"/>
</dbReference>
<organism evidence="2 3">
    <name type="scientific">Ramlibacter albus</name>
    <dbReference type="NCBI Taxonomy" id="2079448"/>
    <lineage>
        <taxon>Bacteria</taxon>
        <taxon>Pseudomonadati</taxon>
        <taxon>Pseudomonadota</taxon>
        <taxon>Betaproteobacteria</taxon>
        <taxon>Burkholderiales</taxon>
        <taxon>Comamonadaceae</taxon>
        <taxon>Ramlibacter</taxon>
    </lineage>
</organism>
<feature type="binding site" evidence="1">
    <location>
        <position position="260"/>
    </location>
    <ligand>
        <name>Mg(2+)</name>
        <dbReference type="ChEBI" id="CHEBI:18420"/>
        <label>1</label>
    </ligand>
</feature>
<protein>
    <submittedName>
        <fullName evidence="2">ADP-ribosylglycohydrolase family protein</fullName>
    </submittedName>
</protein>
<dbReference type="AlphaFoldDB" id="A0A923S1Z8"/>
<keyword evidence="1" id="KW-0479">Metal-binding</keyword>